<dbReference type="PANTHER" id="PTHR44051">
    <property type="entry name" value="GLUTATHIONE S-TRANSFERASE-RELATED"/>
    <property type="match status" value="1"/>
</dbReference>
<dbReference type="PROSITE" id="PS50404">
    <property type="entry name" value="GST_NTER"/>
    <property type="match status" value="1"/>
</dbReference>
<evidence type="ECO:0000313" key="2">
    <source>
        <dbReference type="EMBL" id="MBB3173849.1"/>
    </source>
</evidence>
<accession>A0A850NYS9</accession>
<dbReference type="SUPFAM" id="SSF52833">
    <property type="entry name" value="Thioredoxin-like"/>
    <property type="match status" value="1"/>
</dbReference>
<dbReference type="Pfam" id="PF13417">
    <property type="entry name" value="GST_N_3"/>
    <property type="match status" value="1"/>
</dbReference>
<name>A0A850NYS9_9PROT</name>
<keyword evidence="4" id="KW-1185">Reference proteome</keyword>
<dbReference type="CDD" id="cd03205">
    <property type="entry name" value="GST_C_6"/>
    <property type="match status" value="1"/>
</dbReference>
<comment type="caution">
    <text evidence="3">The sequence shown here is derived from an EMBL/GenBank/DDBJ whole genome shotgun (WGS) entry which is preliminary data.</text>
</comment>
<dbReference type="InterPro" id="IPR036249">
    <property type="entry name" value="Thioredoxin-like_sf"/>
</dbReference>
<dbReference type="GO" id="GO:0016740">
    <property type="term" value="F:transferase activity"/>
    <property type="evidence" value="ECO:0007669"/>
    <property type="project" value="UniProtKB-KW"/>
</dbReference>
<evidence type="ECO:0000259" key="1">
    <source>
        <dbReference type="PROSITE" id="PS50404"/>
    </source>
</evidence>
<dbReference type="Pfam" id="PF13410">
    <property type="entry name" value="GST_C_2"/>
    <property type="match status" value="1"/>
</dbReference>
<dbReference type="AlphaFoldDB" id="A0A850NYS9"/>
<evidence type="ECO:0000313" key="3">
    <source>
        <dbReference type="EMBL" id="NVN31037.1"/>
    </source>
</evidence>
<dbReference type="EMBL" id="JACHXV010000005">
    <property type="protein sequence ID" value="MBB3173849.1"/>
    <property type="molecule type" value="Genomic_DNA"/>
</dbReference>
<dbReference type="InterPro" id="IPR036282">
    <property type="entry name" value="Glutathione-S-Trfase_C_sf"/>
</dbReference>
<reference evidence="3 5" key="1">
    <citation type="submission" date="2020-06" db="EMBL/GenBank/DDBJ databases">
        <title>Description of novel acetic acid bacteria.</title>
        <authorList>
            <person name="Sombolestani A."/>
        </authorList>
    </citation>
    <scope>NUCLEOTIDE SEQUENCE [LARGE SCALE GENOMIC DNA]</scope>
    <source>
        <strain evidence="3 5">LMG 26838</strain>
    </source>
</reference>
<dbReference type="EMBL" id="JABXXQ010000270">
    <property type="protein sequence ID" value="NVN31037.1"/>
    <property type="molecule type" value="Genomic_DNA"/>
</dbReference>
<feature type="domain" description="GST N-terminal" evidence="1">
    <location>
        <begin position="1"/>
        <end position="78"/>
    </location>
</feature>
<dbReference type="Gene3D" id="3.40.30.10">
    <property type="entry name" value="Glutaredoxin"/>
    <property type="match status" value="1"/>
</dbReference>
<protein>
    <submittedName>
        <fullName evidence="3">Glutathione S-transferase</fullName>
    </submittedName>
</protein>
<dbReference type="PANTHER" id="PTHR44051:SF8">
    <property type="entry name" value="GLUTATHIONE S-TRANSFERASE GSTA"/>
    <property type="match status" value="1"/>
</dbReference>
<keyword evidence="3" id="KW-0808">Transferase</keyword>
<gene>
    <name evidence="2" type="ORF">FHR90_001681</name>
    <name evidence="3" type="ORF">HUK83_11915</name>
</gene>
<dbReference type="Proteomes" id="UP000565205">
    <property type="component" value="Unassembled WGS sequence"/>
</dbReference>
<evidence type="ECO:0000313" key="4">
    <source>
        <dbReference type="Proteomes" id="UP000557688"/>
    </source>
</evidence>
<evidence type="ECO:0000313" key="5">
    <source>
        <dbReference type="Proteomes" id="UP000565205"/>
    </source>
</evidence>
<proteinExistence type="predicted"/>
<dbReference type="RefSeq" id="WP_176625049.1">
    <property type="nucleotide sequence ID" value="NZ_JABXXQ010000270.1"/>
</dbReference>
<sequence>MQLIGMLDSPYVRRVAVSLHVLGLPFEHRPLSVFRDYDAFAALNPTVKAPTLITDDGVAIAESGLILAYATRLAQTRGMAVTLDPLDLPAYARAQRLVGLSLAVCEKAVQLVYEANLRPAEKRHAPWVERVQGQLHGGLREIEADLDTWAATRDWLFGPAPMQADLSLAVAWRFARERLPDLVSVADHPALADLSRRAEATAAFIAYPFA</sequence>
<dbReference type="SUPFAM" id="SSF47616">
    <property type="entry name" value="GST C-terminal domain-like"/>
    <property type="match status" value="1"/>
</dbReference>
<organism evidence="3 5">
    <name type="scientific">Endobacter medicaginis</name>
    <dbReference type="NCBI Taxonomy" id="1181271"/>
    <lineage>
        <taxon>Bacteria</taxon>
        <taxon>Pseudomonadati</taxon>
        <taxon>Pseudomonadota</taxon>
        <taxon>Alphaproteobacteria</taxon>
        <taxon>Acetobacterales</taxon>
        <taxon>Acetobacteraceae</taxon>
        <taxon>Endobacter</taxon>
    </lineage>
</organism>
<dbReference type="InterPro" id="IPR004045">
    <property type="entry name" value="Glutathione_S-Trfase_N"/>
</dbReference>
<dbReference type="Proteomes" id="UP000557688">
    <property type="component" value="Unassembled WGS sequence"/>
</dbReference>
<dbReference type="Gene3D" id="1.20.1050.10">
    <property type="match status" value="1"/>
</dbReference>
<dbReference type="CDD" id="cd00570">
    <property type="entry name" value="GST_N_family"/>
    <property type="match status" value="1"/>
</dbReference>
<reference evidence="2 4" key="2">
    <citation type="submission" date="2020-08" db="EMBL/GenBank/DDBJ databases">
        <title>Genomic Encyclopedia of Type Strains, Phase III (KMG-III): the genomes of soil and plant-associated and newly described type strains.</title>
        <authorList>
            <person name="Whitman W."/>
        </authorList>
    </citation>
    <scope>NUCLEOTIDE SEQUENCE [LARGE SCALE GENOMIC DNA]</scope>
    <source>
        <strain evidence="2 4">CECT 8088</strain>
    </source>
</reference>